<protein>
    <submittedName>
        <fullName evidence="2">Uncharacterized protein</fullName>
    </submittedName>
</protein>
<keyword evidence="1" id="KW-0472">Membrane</keyword>
<comment type="caution">
    <text evidence="2">The sequence shown here is derived from an EMBL/GenBank/DDBJ whole genome shotgun (WGS) entry which is preliminary data.</text>
</comment>
<dbReference type="AlphaFoldDB" id="A0AB35U5N5"/>
<keyword evidence="3" id="KW-1185">Reference proteome</keyword>
<dbReference type="Proteomes" id="UP001286174">
    <property type="component" value="Unassembled WGS sequence"/>
</dbReference>
<feature type="transmembrane region" description="Helical" evidence="1">
    <location>
        <begin position="219"/>
        <end position="240"/>
    </location>
</feature>
<feature type="transmembrane region" description="Helical" evidence="1">
    <location>
        <begin position="147"/>
        <end position="165"/>
    </location>
</feature>
<name>A0AB35U5N5_9FIRM</name>
<accession>A0AB35U5N5</accession>
<feature type="transmembrane region" description="Helical" evidence="1">
    <location>
        <begin position="278"/>
        <end position="296"/>
    </location>
</feature>
<sequence>MKPSLRYYHKRTALPSDRFHHAPAARHIPYHSKTRNTVSVLVKDTLHVSEQAPEVKTMQADSSVKHENFDILTEHAKPEKKEKPSFKEKMAARHARVEQARDAEVSAIVRRHHYSFSELLLHPYACMENEAYEEIPSPFLASLGRMIIKWLIASAFLAIGFKKIVDTQNFSYLRLNFTHTAEIAFRLLVIFVLAESIGYLINVFVSIFRHEKITVTRIFAIGTMGWLSESAAFLVAGLISLKSPEVGIIIMIGVVLYGVFLKNHVIAESTSARVETQSIVTTVCMMIALYMIYKWFGAAEHSLIELLLEIYA</sequence>
<dbReference type="EMBL" id="JALBUR010000006">
    <property type="protein sequence ID" value="MDX8419236.1"/>
    <property type="molecule type" value="Genomic_DNA"/>
</dbReference>
<dbReference type="RefSeq" id="WP_370595724.1">
    <property type="nucleotide sequence ID" value="NZ_JALBUR010000006.1"/>
</dbReference>
<keyword evidence="1" id="KW-1133">Transmembrane helix</keyword>
<feature type="transmembrane region" description="Helical" evidence="1">
    <location>
        <begin position="246"/>
        <end position="266"/>
    </location>
</feature>
<organism evidence="2 3">
    <name type="scientific">Grylomicrobium aquisgranensis</name>
    <dbReference type="NCBI Taxonomy" id="2926318"/>
    <lineage>
        <taxon>Bacteria</taxon>
        <taxon>Bacillati</taxon>
        <taxon>Bacillota</taxon>
        <taxon>Erysipelotrichia</taxon>
        <taxon>Erysipelotrichales</taxon>
        <taxon>Erysipelotrichaceae</taxon>
        <taxon>Grylomicrobium</taxon>
    </lineage>
</organism>
<proteinExistence type="predicted"/>
<evidence type="ECO:0000313" key="2">
    <source>
        <dbReference type="EMBL" id="MDX8419236.1"/>
    </source>
</evidence>
<keyword evidence="1" id="KW-0812">Transmembrane</keyword>
<gene>
    <name evidence="2" type="ORF">MOZ60_03910</name>
</gene>
<evidence type="ECO:0000313" key="3">
    <source>
        <dbReference type="Proteomes" id="UP001286174"/>
    </source>
</evidence>
<evidence type="ECO:0000256" key="1">
    <source>
        <dbReference type="SAM" id="Phobius"/>
    </source>
</evidence>
<feature type="transmembrane region" description="Helical" evidence="1">
    <location>
        <begin position="185"/>
        <end position="207"/>
    </location>
</feature>
<reference evidence="2 3" key="1">
    <citation type="submission" date="2022-03" db="EMBL/GenBank/DDBJ databases">
        <title>Novel taxa within the pig intestine.</title>
        <authorList>
            <person name="Wylensek D."/>
            <person name="Bishof K."/>
            <person name="Afrizal A."/>
            <person name="Clavel T."/>
        </authorList>
    </citation>
    <scope>NUCLEOTIDE SEQUENCE [LARGE SCALE GENOMIC DNA]</scope>
    <source>
        <strain evidence="2 3">CLA-KB-P133</strain>
    </source>
</reference>